<protein>
    <submittedName>
        <fullName evidence="1">Uncharacterized protein</fullName>
    </submittedName>
</protein>
<dbReference type="EMBL" id="REGN01002447">
    <property type="protein sequence ID" value="RNA28023.1"/>
    <property type="molecule type" value="Genomic_DNA"/>
</dbReference>
<accession>A0A3M7RWS9</accession>
<organism evidence="1 2">
    <name type="scientific">Brachionus plicatilis</name>
    <name type="common">Marine rotifer</name>
    <name type="synonym">Brachionus muelleri</name>
    <dbReference type="NCBI Taxonomy" id="10195"/>
    <lineage>
        <taxon>Eukaryota</taxon>
        <taxon>Metazoa</taxon>
        <taxon>Spiralia</taxon>
        <taxon>Gnathifera</taxon>
        <taxon>Rotifera</taxon>
        <taxon>Eurotatoria</taxon>
        <taxon>Monogononta</taxon>
        <taxon>Pseudotrocha</taxon>
        <taxon>Ploima</taxon>
        <taxon>Brachionidae</taxon>
        <taxon>Brachionus</taxon>
    </lineage>
</organism>
<dbReference type="Proteomes" id="UP000276133">
    <property type="component" value="Unassembled WGS sequence"/>
</dbReference>
<comment type="caution">
    <text evidence="1">The sequence shown here is derived from an EMBL/GenBank/DDBJ whole genome shotgun (WGS) entry which is preliminary data.</text>
</comment>
<proteinExistence type="predicted"/>
<reference evidence="1 2" key="1">
    <citation type="journal article" date="2018" name="Sci. Rep.">
        <title>Genomic signatures of local adaptation to the degree of environmental predictability in rotifers.</title>
        <authorList>
            <person name="Franch-Gras L."/>
            <person name="Hahn C."/>
            <person name="Garcia-Roger E.M."/>
            <person name="Carmona M.J."/>
            <person name="Serra M."/>
            <person name="Gomez A."/>
        </authorList>
    </citation>
    <scope>NUCLEOTIDE SEQUENCE [LARGE SCALE GENOMIC DNA]</scope>
    <source>
        <strain evidence="1">HYR1</strain>
    </source>
</reference>
<keyword evidence="2" id="KW-1185">Reference proteome</keyword>
<name>A0A3M7RWS9_BRAPC</name>
<evidence type="ECO:0000313" key="2">
    <source>
        <dbReference type="Proteomes" id="UP000276133"/>
    </source>
</evidence>
<sequence>MIRQTNEHIANAFNPSKNSRTVWPLGPTLASMAPKVRLNRTSPKTKQKFILQSLNTTNSLNKLEIRNYGMPKDKNDNVNEITGRTKHIINIIFHFKGNQQMEFLSTIGIKPPGNYLSIICIKTSAINFNFLIAYLSDKTEHIKLKSSSKNIKRRCKQNYL</sequence>
<evidence type="ECO:0000313" key="1">
    <source>
        <dbReference type="EMBL" id="RNA28023.1"/>
    </source>
</evidence>
<dbReference type="AlphaFoldDB" id="A0A3M7RWS9"/>
<gene>
    <name evidence="1" type="ORF">BpHYR1_008395</name>
</gene>